<dbReference type="PANTHER" id="PTHR33991:SF1">
    <property type="entry name" value="DNA REPAIR PROTEIN RECO"/>
    <property type="match status" value="1"/>
</dbReference>
<keyword evidence="4 7" id="KW-0233">DNA recombination</keyword>
<organism evidence="9 10">
    <name type="scientific">candidate division CPR1 bacterium GW2011_GWA2_42_17</name>
    <dbReference type="NCBI Taxonomy" id="1618341"/>
    <lineage>
        <taxon>Bacteria</taxon>
        <taxon>candidate division CPR1</taxon>
    </lineage>
</organism>
<keyword evidence="5 7" id="KW-0234">DNA repair</keyword>
<evidence type="ECO:0000256" key="2">
    <source>
        <dbReference type="ARBA" id="ARBA00021310"/>
    </source>
</evidence>
<dbReference type="GO" id="GO:0006302">
    <property type="term" value="P:double-strand break repair"/>
    <property type="evidence" value="ECO:0007669"/>
    <property type="project" value="TreeGrafter"/>
</dbReference>
<sequence>MTYSDQGIIVRRADFREAERLVVLFSKDHGKLVLRAPGAKKPTSRKTYHLETFNYVQFLAARGKNFDIITETKTLNNFAALRTNLRSLSLAFYACELVDRLTREEEENRMVFDLFLEFLMKLNAKTSLDLDGQIRNFETRLLDICGFWPHNGFKKFDQRDFTEWGRFNKSLIEWILEGSLKSEGFLNSVRPRLALQGEAF</sequence>
<dbReference type="InterPro" id="IPR003717">
    <property type="entry name" value="RecO"/>
</dbReference>
<protein>
    <recommendedName>
        <fullName evidence="2 7">DNA repair protein RecO</fullName>
    </recommendedName>
    <alternativeName>
        <fullName evidence="6 7">Recombination protein O</fullName>
    </alternativeName>
</protein>
<accession>A0A0G1BBK6</accession>
<dbReference type="Proteomes" id="UP000034875">
    <property type="component" value="Unassembled WGS sequence"/>
</dbReference>
<reference evidence="9 10" key="1">
    <citation type="journal article" date="2015" name="Nature">
        <title>rRNA introns, odd ribosomes, and small enigmatic genomes across a large radiation of phyla.</title>
        <authorList>
            <person name="Brown C.T."/>
            <person name="Hug L.A."/>
            <person name="Thomas B.C."/>
            <person name="Sharon I."/>
            <person name="Castelle C.J."/>
            <person name="Singh A."/>
            <person name="Wilkins M.J."/>
            <person name="Williams K.H."/>
            <person name="Banfield J.F."/>
        </authorList>
    </citation>
    <scope>NUCLEOTIDE SEQUENCE [LARGE SCALE GENOMIC DNA]</scope>
</reference>
<dbReference type="Pfam" id="PF11967">
    <property type="entry name" value="RecO_N"/>
    <property type="match status" value="1"/>
</dbReference>
<dbReference type="AlphaFoldDB" id="A0A0G1BBK6"/>
<evidence type="ECO:0000256" key="7">
    <source>
        <dbReference type="HAMAP-Rule" id="MF_00201"/>
    </source>
</evidence>
<evidence type="ECO:0000256" key="3">
    <source>
        <dbReference type="ARBA" id="ARBA00022763"/>
    </source>
</evidence>
<proteinExistence type="inferred from homology"/>
<dbReference type="NCBIfam" id="TIGR00613">
    <property type="entry name" value="reco"/>
    <property type="match status" value="1"/>
</dbReference>
<dbReference type="GO" id="GO:0043590">
    <property type="term" value="C:bacterial nucleoid"/>
    <property type="evidence" value="ECO:0007669"/>
    <property type="project" value="TreeGrafter"/>
</dbReference>
<dbReference type="Gene3D" id="2.40.50.140">
    <property type="entry name" value="Nucleic acid-binding proteins"/>
    <property type="match status" value="1"/>
</dbReference>
<dbReference type="Pfam" id="PF02565">
    <property type="entry name" value="RecO_C"/>
    <property type="match status" value="1"/>
</dbReference>
<comment type="similarity">
    <text evidence="1 7">Belongs to the RecO family.</text>
</comment>
<evidence type="ECO:0000313" key="9">
    <source>
        <dbReference type="EMBL" id="KKS43721.1"/>
    </source>
</evidence>
<comment type="caution">
    <text evidence="9">The sequence shown here is derived from an EMBL/GenBank/DDBJ whole genome shotgun (WGS) entry which is preliminary data.</text>
</comment>
<dbReference type="EMBL" id="LCCZ01000023">
    <property type="protein sequence ID" value="KKS43721.1"/>
    <property type="molecule type" value="Genomic_DNA"/>
</dbReference>
<gene>
    <name evidence="7" type="primary">recO</name>
    <name evidence="9" type="ORF">UV05_C0023G0004</name>
</gene>
<comment type="function">
    <text evidence="7">Involved in DNA repair and RecF pathway recombination.</text>
</comment>
<dbReference type="InterPro" id="IPR042242">
    <property type="entry name" value="RecO_C"/>
</dbReference>
<dbReference type="InterPro" id="IPR022572">
    <property type="entry name" value="DNA_rep/recomb_RecO_N"/>
</dbReference>
<name>A0A0G1BBK6_9BACT</name>
<dbReference type="SUPFAM" id="SSF57863">
    <property type="entry name" value="ArfGap/RecO-like zinc finger"/>
    <property type="match status" value="1"/>
</dbReference>
<evidence type="ECO:0000256" key="6">
    <source>
        <dbReference type="ARBA" id="ARBA00033409"/>
    </source>
</evidence>
<dbReference type="GO" id="GO:0006310">
    <property type="term" value="P:DNA recombination"/>
    <property type="evidence" value="ECO:0007669"/>
    <property type="project" value="UniProtKB-UniRule"/>
</dbReference>
<evidence type="ECO:0000313" key="10">
    <source>
        <dbReference type="Proteomes" id="UP000034875"/>
    </source>
</evidence>
<dbReference type="Gene3D" id="1.20.1440.120">
    <property type="entry name" value="Recombination protein O, C-terminal domain"/>
    <property type="match status" value="1"/>
</dbReference>
<dbReference type="PANTHER" id="PTHR33991">
    <property type="entry name" value="DNA REPAIR PROTEIN RECO"/>
    <property type="match status" value="1"/>
</dbReference>
<keyword evidence="3 7" id="KW-0227">DNA damage</keyword>
<feature type="domain" description="DNA replication/recombination mediator RecO N-terminal" evidence="8">
    <location>
        <begin position="1"/>
        <end position="78"/>
    </location>
</feature>
<dbReference type="InterPro" id="IPR037278">
    <property type="entry name" value="ARFGAP/RecO"/>
</dbReference>
<dbReference type="HAMAP" id="MF_00201">
    <property type="entry name" value="RecO"/>
    <property type="match status" value="1"/>
</dbReference>
<evidence type="ECO:0000259" key="8">
    <source>
        <dbReference type="Pfam" id="PF11967"/>
    </source>
</evidence>
<evidence type="ECO:0000256" key="1">
    <source>
        <dbReference type="ARBA" id="ARBA00007452"/>
    </source>
</evidence>
<dbReference type="SUPFAM" id="SSF50249">
    <property type="entry name" value="Nucleic acid-binding proteins"/>
    <property type="match status" value="1"/>
</dbReference>
<evidence type="ECO:0000256" key="5">
    <source>
        <dbReference type="ARBA" id="ARBA00023204"/>
    </source>
</evidence>
<evidence type="ECO:0000256" key="4">
    <source>
        <dbReference type="ARBA" id="ARBA00023172"/>
    </source>
</evidence>
<dbReference type="InterPro" id="IPR012340">
    <property type="entry name" value="NA-bd_OB-fold"/>
</dbReference>